<evidence type="ECO:0000256" key="11">
    <source>
        <dbReference type="ARBA" id="ARBA00048237"/>
    </source>
</evidence>
<dbReference type="Proteomes" id="UP000541154">
    <property type="component" value="Unassembled WGS sequence"/>
</dbReference>
<dbReference type="Gene3D" id="3.20.20.70">
    <property type="entry name" value="Aldolase class I"/>
    <property type="match status" value="1"/>
</dbReference>
<evidence type="ECO:0000256" key="15">
    <source>
        <dbReference type="ARBA" id="ARBA00048835"/>
    </source>
</evidence>
<evidence type="ECO:0000256" key="16">
    <source>
        <dbReference type="PIRNR" id="PIRNR005562"/>
    </source>
</evidence>
<evidence type="ECO:0000256" key="7">
    <source>
        <dbReference type="ARBA" id="ARBA00023027"/>
    </source>
</evidence>
<comment type="catalytic activity">
    <reaction evidence="1">
        <text>a (3R)-hydroxyacyl-[ACP] = a (2E)-enoyl-[ACP] + H2O</text>
        <dbReference type="Rhea" id="RHEA:13097"/>
        <dbReference type="Rhea" id="RHEA-COMP:9925"/>
        <dbReference type="Rhea" id="RHEA-COMP:9945"/>
        <dbReference type="ChEBI" id="CHEBI:15377"/>
        <dbReference type="ChEBI" id="CHEBI:78784"/>
        <dbReference type="ChEBI" id="CHEBI:78827"/>
        <dbReference type="EC" id="4.2.1.59"/>
    </reaction>
</comment>
<evidence type="ECO:0000256" key="8">
    <source>
        <dbReference type="ARBA" id="ARBA00023239"/>
    </source>
</evidence>
<keyword evidence="8" id="KW-0456">Lyase</keyword>
<evidence type="ECO:0000256" key="10">
    <source>
        <dbReference type="ARBA" id="ARBA00033756"/>
    </source>
</evidence>
<evidence type="ECO:0000256" key="9">
    <source>
        <dbReference type="ARBA" id="ARBA00023268"/>
    </source>
</evidence>
<feature type="active site" description="For malonyltransferase activity" evidence="17">
    <location>
        <position position="1841"/>
    </location>
</feature>
<dbReference type="Pfam" id="PF08354">
    <property type="entry name" value="Fas1-AflB-like_hel"/>
    <property type="match status" value="1"/>
</dbReference>
<dbReference type="PIRSF" id="PIRSF005562">
    <property type="entry name" value="FAS_yeast_beta"/>
    <property type="match status" value="1"/>
</dbReference>
<feature type="active site" description="For acetyltransferase activity" evidence="17">
    <location>
        <position position="284"/>
    </location>
</feature>
<dbReference type="InterPro" id="IPR032088">
    <property type="entry name" value="SAT"/>
</dbReference>
<dbReference type="InterPro" id="IPR001227">
    <property type="entry name" value="Ac_transferase_dom_sf"/>
</dbReference>
<dbReference type="Gene3D" id="3.30.70.3330">
    <property type="match status" value="1"/>
</dbReference>
<evidence type="ECO:0000256" key="4">
    <source>
        <dbReference type="ARBA" id="ARBA00022801"/>
    </source>
</evidence>
<dbReference type="InterPro" id="IPR002539">
    <property type="entry name" value="MaoC-like_dom"/>
</dbReference>
<dbReference type="InterPro" id="IPR029069">
    <property type="entry name" value="HotDog_dom_sf"/>
</dbReference>
<dbReference type="Gene3D" id="3.10.129.10">
    <property type="entry name" value="Hotdog Thioesterase"/>
    <property type="match status" value="2"/>
</dbReference>
<protein>
    <recommendedName>
        <fullName evidence="19">Malonyl-CoA:ACP transacylase (MAT) domain-containing protein</fullName>
    </recommendedName>
</protein>
<keyword evidence="4 16" id="KW-0378">Hydrolase</keyword>
<keyword evidence="9" id="KW-0511">Multifunctional enzyme</keyword>
<evidence type="ECO:0000256" key="12">
    <source>
        <dbReference type="ARBA" id="ARBA00048462"/>
    </source>
</evidence>
<dbReference type="GO" id="GO:0004314">
    <property type="term" value="F:[acyl-carrier-protein] S-malonyltransferase activity"/>
    <property type="evidence" value="ECO:0007669"/>
    <property type="project" value="UniProtKB-EC"/>
</dbReference>
<evidence type="ECO:0000256" key="14">
    <source>
        <dbReference type="ARBA" id="ARBA00048572"/>
    </source>
</evidence>
<dbReference type="InterPro" id="IPR003965">
    <property type="entry name" value="Fatty_acid_synthase"/>
</dbReference>
<feature type="domain" description="Malonyl-CoA:ACP transacylase (MAT)" evidence="19">
    <location>
        <begin position="1680"/>
        <end position="2052"/>
    </location>
</feature>
<dbReference type="GO" id="GO:0004318">
    <property type="term" value="F:enoyl-[acyl-carrier-protein] reductase (NADH) activity"/>
    <property type="evidence" value="ECO:0007669"/>
    <property type="project" value="UniProtKB-UniRule"/>
</dbReference>
<organism evidence="20 21">
    <name type="scientific">Petromyces alliaceus</name>
    <name type="common">Aspergillus alliaceus</name>
    <dbReference type="NCBI Taxonomy" id="209559"/>
    <lineage>
        <taxon>Eukaryota</taxon>
        <taxon>Fungi</taxon>
        <taxon>Dikarya</taxon>
        <taxon>Ascomycota</taxon>
        <taxon>Pezizomycotina</taxon>
        <taxon>Eurotiomycetes</taxon>
        <taxon>Eurotiomycetidae</taxon>
        <taxon>Eurotiales</taxon>
        <taxon>Aspergillaceae</taxon>
        <taxon>Aspergillus</taxon>
        <taxon>Aspergillus subgen. Circumdati</taxon>
    </lineage>
</organism>
<dbReference type="InterPro" id="IPR016452">
    <property type="entry name" value="Fas1/AflB-like"/>
</dbReference>
<keyword evidence="21" id="KW-1185">Reference proteome</keyword>
<dbReference type="Gene3D" id="6.10.140.1400">
    <property type="match status" value="1"/>
</dbReference>
<evidence type="ECO:0000256" key="13">
    <source>
        <dbReference type="ARBA" id="ARBA00048536"/>
    </source>
</evidence>
<evidence type="ECO:0000313" key="21">
    <source>
        <dbReference type="Proteomes" id="UP000541154"/>
    </source>
</evidence>
<evidence type="ECO:0000256" key="5">
    <source>
        <dbReference type="ARBA" id="ARBA00022857"/>
    </source>
</evidence>
<dbReference type="Gene3D" id="1.20.1050.120">
    <property type="match status" value="1"/>
</dbReference>
<keyword evidence="6 16" id="KW-0560">Oxidoreductase</keyword>
<dbReference type="CDD" id="cd03447">
    <property type="entry name" value="FAS_MaoC"/>
    <property type="match status" value="1"/>
</dbReference>
<gene>
    <name evidence="20" type="ORF">ETB97_005341</name>
</gene>
<evidence type="ECO:0000259" key="19">
    <source>
        <dbReference type="SMART" id="SM00827"/>
    </source>
</evidence>
<dbReference type="GO" id="GO:0005835">
    <property type="term" value="C:fatty acid synthase complex"/>
    <property type="evidence" value="ECO:0007669"/>
    <property type="project" value="UniProtKB-UniRule"/>
</dbReference>
<dbReference type="Pfam" id="PF22235">
    <property type="entry name" value="FAS1_thioest_ins"/>
    <property type="match status" value="1"/>
</dbReference>
<evidence type="ECO:0000256" key="1">
    <source>
        <dbReference type="ARBA" id="ARBA00001055"/>
    </source>
</evidence>
<reference evidence="20 21" key="1">
    <citation type="submission" date="2019-04" db="EMBL/GenBank/DDBJ databases">
        <title>Aspergillus burnettii sp. nov., novel species from soil in southeast Queensland.</title>
        <authorList>
            <person name="Gilchrist C.L.M."/>
            <person name="Pitt J.I."/>
            <person name="Lange L."/>
            <person name="Lacey H.J."/>
            <person name="Vuong D."/>
            <person name="Midgley D.J."/>
            <person name="Greenfield P."/>
            <person name="Bradbury M."/>
            <person name="Lacey E."/>
            <person name="Busk P.K."/>
            <person name="Pilgaard B."/>
            <person name="Chooi Y.H."/>
            <person name="Piggott A.M."/>
        </authorList>
    </citation>
    <scope>NUCLEOTIDE SEQUENCE [LARGE SCALE GENOMIC DNA]</scope>
    <source>
        <strain evidence="20 21">FRR 5400</strain>
    </source>
</reference>
<feature type="region of interest" description="Disordered" evidence="18">
    <location>
        <begin position="1123"/>
        <end position="1144"/>
    </location>
</feature>
<dbReference type="GO" id="GO:0016297">
    <property type="term" value="F:fatty acyl-[ACP] hydrolase activity"/>
    <property type="evidence" value="ECO:0007669"/>
    <property type="project" value="UniProtKB-EC"/>
</dbReference>
<dbReference type="EMBL" id="SPNV01000024">
    <property type="protein sequence ID" value="KAF5865100.1"/>
    <property type="molecule type" value="Genomic_DNA"/>
</dbReference>
<dbReference type="FunFam" id="3.20.20.70:FF:000078">
    <property type="entry name" value="Fatty acid synthase beta subunit dehydratase"/>
    <property type="match status" value="1"/>
</dbReference>
<dbReference type="Gene3D" id="3.40.366.10">
    <property type="entry name" value="Malonyl-Coenzyme A Acyl Carrier Protein, domain 2"/>
    <property type="match status" value="2"/>
</dbReference>
<dbReference type="PANTHER" id="PTHR10982:SF21">
    <property type="entry name" value="FATTY ACID SYNTHASE SUBUNIT BETA"/>
    <property type="match status" value="1"/>
</dbReference>
<comment type="catalytic activity">
    <reaction evidence="14">
        <text>a 2,3-saturated acyl-[ACP] + NAD(+) = a (2E)-enoyl-[ACP] + NADH + H(+)</text>
        <dbReference type="Rhea" id="RHEA:10240"/>
        <dbReference type="Rhea" id="RHEA-COMP:9925"/>
        <dbReference type="Rhea" id="RHEA-COMP:9926"/>
        <dbReference type="ChEBI" id="CHEBI:15378"/>
        <dbReference type="ChEBI" id="CHEBI:57540"/>
        <dbReference type="ChEBI" id="CHEBI:57945"/>
        <dbReference type="ChEBI" id="CHEBI:78784"/>
        <dbReference type="ChEBI" id="CHEBI:78785"/>
        <dbReference type="EC" id="1.3.1.9"/>
    </reaction>
</comment>
<evidence type="ECO:0000256" key="18">
    <source>
        <dbReference type="SAM" id="MobiDB-lite"/>
    </source>
</evidence>
<evidence type="ECO:0000256" key="17">
    <source>
        <dbReference type="PIRSR" id="PIRSR005562-1"/>
    </source>
</evidence>
<dbReference type="Pfam" id="PF01575">
    <property type="entry name" value="MaoC_dehydratas"/>
    <property type="match status" value="1"/>
</dbReference>
<dbReference type="Gene3D" id="1.20.930.70">
    <property type="match status" value="1"/>
</dbReference>
<dbReference type="InterPro" id="IPR039569">
    <property type="entry name" value="FAS1-like_DH_region"/>
</dbReference>
<dbReference type="PRINTS" id="PR01483">
    <property type="entry name" value="FASYNTHASE"/>
</dbReference>
<dbReference type="InterPro" id="IPR016035">
    <property type="entry name" value="Acyl_Trfase/lysoPLipase"/>
</dbReference>
<dbReference type="Pfam" id="PF17951">
    <property type="entry name" value="FAS_meander"/>
    <property type="match status" value="1"/>
</dbReference>
<dbReference type="PANTHER" id="PTHR10982">
    <property type="entry name" value="MALONYL COA-ACYL CARRIER PROTEIN TRANSACYLASE"/>
    <property type="match status" value="1"/>
</dbReference>
<comment type="catalytic activity">
    <reaction evidence="12">
        <text>holo-[ACP] + malonyl-CoA = malonyl-[ACP] + CoA</text>
        <dbReference type="Rhea" id="RHEA:41792"/>
        <dbReference type="Rhea" id="RHEA-COMP:9623"/>
        <dbReference type="Rhea" id="RHEA-COMP:9685"/>
        <dbReference type="ChEBI" id="CHEBI:57287"/>
        <dbReference type="ChEBI" id="CHEBI:57384"/>
        <dbReference type="ChEBI" id="CHEBI:64479"/>
        <dbReference type="ChEBI" id="CHEBI:78449"/>
        <dbReference type="EC" id="2.3.1.39"/>
    </reaction>
</comment>
<dbReference type="Pfam" id="PF00698">
    <property type="entry name" value="Acyl_transf_1"/>
    <property type="match status" value="1"/>
</dbReference>
<dbReference type="InterPro" id="IPR050830">
    <property type="entry name" value="Fungal_FAS"/>
</dbReference>
<dbReference type="InterPro" id="IPR014043">
    <property type="entry name" value="Acyl_transferase_dom"/>
</dbReference>
<keyword evidence="5 16" id="KW-0521">NADP</keyword>
<keyword evidence="7 16" id="KW-0520">NAD</keyword>
<comment type="catalytic activity">
    <reaction evidence="15">
        <text>holo-[ACP] + acetyl-CoA = acetyl-[ACP] + CoA</text>
        <dbReference type="Rhea" id="RHEA:41788"/>
        <dbReference type="Rhea" id="RHEA-COMP:9621"/>
        <dbReference type="Rhea" id="RHEA-COMP:9685"/>
        <dbReference type="ChEBI" id="CHEBI:57287"/>
        <dbReference type="ChEBI" id="CHEBI:57288"/>
        <dbReference type="ChEBI" id="CHEBI:64479"/>
        <dbReference type="ChEBI" id="CHEBI:78446"/>
        <dbReference type="EC" id="2.3.1.38"/>
    </reaction>
</comment>
<dbReference type="InterPro" id="IPR013785">
    <property type="entry name" value="Aldolase_TIM"/>
</dbReference>
<dbReference type="SMART" id="SM00827">
    <property type="entry name" value="PKS_AT"/>
    <property type="match status" value="1"/>
</dbReference>
<dbReference type="Pfam" id="PF16073">
    <property type="entry name" value="SAT"/>
    <property type="match status" value="1"/>
</dbReference>
<dbReference type="InterPro" id="IPR040883">
    <property type="entry name" value="FAS_meander"/>
</dbReference>
<dbReference type="GO" id="GO:0004321">
    <property type="term" value="F:fatty-acyl-CoA synthase activity"/>
    <property type="evidence" value="ECO:0007669"/>
    <property type="project" value="UniProtKB-EC"/>
</dbReference>
<dbReference type="GO" id="GO:0004313">
    <property type="term" value="F:[acyl-carrier-protein] S-acetyltransferase activity"/>
    <property type="evidence" value="ECO:0007669"/>
    <property type="project" value="UniProtKB-EC"/>
</dbReference>
<comment type="catalytic activity">
    <reaction evidence="11">
        <text>acetyl-CoA + n malonyl-CoA + 2n NADPH + 4n H(+) = a long-chain-acyl-CoA + n CoA + n CO2 + 2n NADP(+).</text>
        <dbReference type="EC" id="2.3.1.86"/>
    </reaction>
</comment>
<dbReference type="SUPFAM" id="SSF52151">
    <property type="entry name" value="FabD/lysophospholipase-like"/>
    <property type="match status" value="2"/>
</dbReference>
<dbReference type="Gene3D" id="6.10.60.10">
    <property type="match status" value="1"/>
</dbReference>
<sequence length="2078" mass="230466">MEEHMKDVTPPSPDSAASSTIVDLHIQHKDVSVTLAIPNAFSTLLELRRNSFLLSLLHSSATHEIQNPIELALAFLEFLLFQETIVPSALTVLRKAFDSEFLVEIDIHSLIAELTLIPEQRRRWLSIYYHAINVEHEEGPEGQCKAMSHTQSSLLQNVENNQFQLMAVFGGQGEASRTCVQELGETFSTYQPMLQGFLRTMGSKLAELSRLPECRQYYQGRFLDIETWIMHPTEIPDANFVASAPVSVPIIGLLSLARYSVTCQILGLSPGGLRALLSATTGHSQGLLISIATALSDTWKSFYDNSELVMEVLFWLGWDCHHCAPQSAVPQLSMRSGNHEGGYNTLSYMLSVRGATRRGVEQIIARLNRCLSSKVQLYLALANSQDQFVVGGPLSSLVHLNNYLEEFSTSEVDQSRIPYSSRKPYLQYNFLPISTPFHTPYLRLAVESLKKRFAERRITGQQLIIPVYHTRTGQDMRHSSENILHLAFDAIVHEICDWPTALACPPDIDVRRPSLSHIIAFDSGGLGSLVKKVTEGQGVRVIQGSDLNSRDPEMGTMKDLFSPLALTSSTKLQAWAQRFQPRLAAGTKVRIETRLTRLLDAPPIMVAGMTPTTVHWDFVSAIMNAGYHVELAGGGYYSTASMATAINKLIKSIPAGRGITCNLIYANPQAIAWQVALLRRLSHSGVPIDGLTFGAGVPSLEVVTDYIETLTLRYIGFKPGSVPAIREVVRISRAHPDFPVILQWTGGRGGGHHSYEDFHAPILNTYSIIRQQPNIYLVAGSGFGSSDSIYPYLTGTWSVPFGYAPMPFDGVLLGSCMMVASEAHTCKDVKHIITSTSGLKDHEWEKTYHGPAGGIVSVKSEMGEPIHKIATRGVLLWAEMDKTVFSLPRKERAAYLAKHRDTIIRRLNTDFAKPWFGRNSQGDAIGLEDMTYSEVLDRLVELMHIQHKKRWVDPSYVDFTFAFATRTLQRLPADLNDSRHLSLAALREDPAHFLRLFATACPAASEDVLNPEDVSFFLMQTKKGGQKPVNFIPVLNEDFEFYFKKDSLWQSEDIEAVVDQDAGRVCILHGPVAAQYSCDRGESAKEILDTIVDSLTNRLQRDMSAGELTIGLDSGIRTPDSWSTVSPGTKDFSMDEVSTPSSATLSESTDDLCVPLGAFRYFPSGNVPAWARAVLEDKFVLEGRLRQENPFRLYVEAYPESAIQYDPHRSEISVIAQNIIDVDSSMTITCQNGVDVVVELHPSHDTVSLQLFYQFDPGNAPVRLSEIMDRRNERIKSFYSKLWSGEDIADGMTLHSTFTGRSVTLTRERFEVLALTVGAAFPNHPVFSADSGILPINVGIIIAWDVISRPLLLKDIEGDLLRLVHQSNTFAYTAGATPLRLGETVSSQSRVQAVYLEDSGKVVVVEGRIIRSGEHVLTIMSTFLFRGSFDNVKNTFRHTKLSDWTINLRSNLEETLLKERDWFHPLGSLPSLIGKTVVFNVDSHIMHKENTHTSLRVTGSAHCRVAGHELRHIGDVDFTCDDCIGNPVLEFLERRGAAQEGRTLFETPGWSGPSSLEVQMPASNQPYAHVSRDFNPIHVSTIFANLAQLPGTISHGMCTSAIVVAVLEHLILNGERNRLRRYSTVFVGMVMPSETLLVQLKHTGMVEGRMRITVEAFRRRNGEKVLDADAEVEQPATAYLFTGQGSQSKGMGMSLYNTSSSAQALWDNIDNHLYNAYGVSTNLLVWTLPLTKKTGWSVLDVVKNNPKTLTIHFGGKQGHKIRQNYLSITAETVLPDGSRVQKPVLTGLTSASTSYTFHDPRGLLYSTQFAQPTILLFEAAAFAEMRAKGYVSCEAIYAGHSLGEYGALSALSQFIPTSSLVELAFYRGLMMQASVTRDGEEGATYGMVAANPKRVGKFFDHTQLSTLVRMIAAESRELLEIVNFNVDGEQYVCSGTTTNLYILGKLMDHISQCRSGPKQVQMTDSTDASMPELQTVMRDLIDHAKNLPRPIVLQRGTATVPLEGIDVPFHSSHLRSTVEMFRQCLLRPGLLDGNIDAEELVGKYIPNLMAKPFSLDEEYIKQAFELTQSPVLGEILGV</sequence>
<accession>A0A8H6AEY8</accession>
<dbReference type="GO" id="GO:0019171">
    <property type="term" value="F:(3R)-hydroxyacyl-[acyl-carrier-protein] dehydratase activity"/>
    <property type="evidence" value="ECO:0007669"/>
    <property type="project" value="UniProtKB-EC"/>
</dbReference>
<comment type="similarity">
    <text evidence="2 16">Belongs to the fungal fatty acid synthetase subunit beta family.</text>
</comment>
<comment type="subunit">
    <text evidence="10">[Alpha(6)beta(6)] hexamers of two multifunctional subunits (alpha and beta).</text>
</comment>
<proteinExistence type="inferred from homology"/>
<evidence type="ECO:0000256" key="3">
    <source>
        <dbReference type="ARBA" id="ARBA00022679"/>
    </source>
</evidence>
<dbReference type="GO" id="GO:0004312">
    <property type="term" value="F:fatty acid synthase activity"/>
    <property type="evidence" value="ECO:0007669"/>
    <property type="project" value="InterPro"/>
</dbReference>
<keyword evidence="3 16" id="KW-0808">Transferase</keyword>
<evidence type="ECO:0000256" key="6">
    <source>
        <dbReference type="ARBA" id="ARBA00023002"/>
    </source>
</evidence>
<evidence type="ECO:0000256" key="2">
    <source>
        <dbReference type="ARBA" id="ARBA00010009"/>
    </source>
</evidence>
<dbReference type="Pfam" id="PF13452">
    <property type="entry name" value="FAS1_DH_region"/>
    <property type="match status" value="1"/>
</dbReference>
<dbReference type="InterPro" id="IPR013565">
    <property type="entry name" value="Fas1/AflB-like_central"/>
</dbReference>
<comment type="catalytic activity">
    <reaction evidence="13">
        <text>(9Z)-octadecenoyl-[ACP] + H2O = (9Z)-octadecenoate + holo-[ACP] + H(+)</text>
        <dbReference type="Rhea" id="RHEA:15057"/>
        <dbReference type="Rhea" id="RHEA-COMP:9685"/>
        <dbReference type="Rhea" id="RHEA-COMP:9924"/>
        <dbReference type="ChEBI" id="CHEBI:15377"/>
        <dbReference type="ChEBI" id="CHEBI:15378"/>
        <dbReference type="ChEBI" id="CHEBI:30823"/>
        <dbReference type="ChEBI" id="CHEBI:64479"/>
        <dbReference type="ChEBI" id="CHEBI:78783"/>
        <dbReference type="EC" id="3.1.2.14"/>
    </reaction>
</comment>
<name>A0A8H6AEY8_PETAA</name>
<dbReference type="SUPFAM" id="SSF54637">
    <property type="entry name" value="Thioesterase/thiol ester dehydrase-isomerase"/>
    <property type="match status" value="2"/>
</dbReference>
<dbReference type="Gene3D" id="3.30.70.3320">
    <property type="match status" value="1"/>
</dbReference>
<dbReference type="SUPFAM" id="SSF51395">
    <property type="entry name" value="FMN-linked oxidoreductases"/>
    <property type="match status" value="1"/>
</dbReference>
<dbReference type="GO" id="GO:0006633">
    <property type="term" value="P:fatty acid biosynthetic process"/>
    <property type="evidence" value="ECO:0007669"/>
    <property type="project" value="InterPro"/>
</dbReference>
<comment type="caution">
    <text evidence="20">The sequence shown here is derived from an EMBL/GenBank/DDBJ whole genome shotgun (WGS) entry which is preliminary data.</text>
</comment>
<evidence type="ECO:0000313" key="20">
    <source>
        <dbReference type="EMBL" id="KAF5865100.1"/>
    </source>
</evidence>